<evidence type="ECO:0000256" key="8">
    <source>
        <dbReference type="ARBA" id="ARBA00023049"/>
    </source>
</evidence>
<keyword evidence="13" id="KW-1185">Reference proteome</keyword>
<evidence type="ECO:0000256" key="5">
    <source>
        <dbReference type="ARBA" id="ARBA00022723"/>
    </source>
</evidence>
<comment type="subcellular location">
    <subcellularLocation>
        <location evidence="2">Cell membrane</location>
        <topology evidence="2">Single-pass type II membrane protein</topology>
    </subcellularLocation>
</comment>
<dbReference type="Pfam" id="PF05649">
    <property type="entry name" value="Peptidase_M13_N"/>
    <property type="match status" value="1"/>
</dbReference>
<dbReference type="PANTHER" id="PTHR11733:SF241">
    <property type="entry name" value="GH26575P-RELATED"/>
    <property type="match status" value="1"/>
</dbReference>
<dbReference type="CDD" id="cd08662">
    <property type="entry name" value="M13"/>
    <property type="match status" value="1"/>
</dbReference>
<dbReference type="InterPro" id="IPR018497">
    <property type="entry name" value="Peptidase_M13_C"/>
</dbReference>
<dbReference type="GO" id="GO:0005886">
    <property type="term" value="C:plasma membrane"/>
    <property type="evidence" value="ECO:0007669"/>
    <property type="project" value="UniProtKB-SubCell"/>
</dbReference>
<reference evidence="13" key="1">
    <citation type="submission" date="2014-03" db="EMBL/GenBank/DDBJ databases">
        <authorList>
            <person name="Aksoy S."/>
            <person name="Warren W."/>
            <person name="Wilson R.K."/>
        </authorList>
    </citation>
    <scope>NUCLEOTIDE SEQUENCE [LARGE SCALE GENOMIC DNA]</scope>
    <source>
        <strain evidence="13">IAEA</strain>
    </source>
</reference>
<dbReference type="InterPro" id="IPR008753">
    <property type="entry name" value="Peptidase_M13_N"/>
</dbReference>
<dbReference type="SUPFAM" id="SSF55486">
    <property type="entry name" value="Metalloproteases ('zincins'), catalytic domain"/>
    <property type="match status" value="1"/>
</dbReference>
<evidence type="ECO:0000259" key="10">
    <source>
        <dbReference type="Pfam" id="PF01431"/>
    </source>
</evidence>
<dbReference type="GO" id="GO:0004222">
    <property type="term" value="F:metalloendopeptidase activity"/>
    <property type="evidence" value="ECO:0007669"/>
    <property type="project" value="InterPro"/>
</dbReference>
<dbReference type="PROSITE" id="PS51885">
    <property type="entry name" value="NEPRILYSIN"/>
    <property type="match status" value="1"/>
</dbReference>
<proteinExistence type="inferred from homology"/>
<keyword evidence="5" id="KW-0479">Metal-binding</keyword>
<evidence type="ECO:0000313" key="12">
    <source>
        <dbReference type="EnsemblMetazoa" id="GBRI012710-PA"/>
    </source>
</evidence>
<dbReference type="Gene3D" id="1.10.1380.10">
    <property type="entry name" value="Neutral endopeptidase , domain2"/>
    <property type="match status" value="1"/>
</dbReference>
<reference evidence="12" key="2">
    <citation type="submission" date="2020-05" db="UniProtKB">
        <authorList>
            <consortium name="EnsemblMetazoa"/>
        </authorList>
    </citation>
    <scope>IDENTIFICATION</scope>
    <source>
        <strain evidence="12">IAEA</strain>
    </source>
</reference>
<evidence type="ECO:0008006" key="14">
    <source>
        <dbReference type="Google" id="ProtNLM"/>
    </source>
</evidence>
<feature type="domain" description="Peptidase M13 N-terminal" evidence="11">
    <location>
        <begin position="116"/>
        <end position="505"/>
    </location>
</feature>
<evidence type="ECO:0000259" key="11">
    <source>
        <dbReference type="Pfam" id="PF05649"/>
    </source>
</evidence>
<dbReference type="GO" id="GO:0016485">
    <property type="term" value="P:protein processing"/>
    <property type="evidence" value="ECO:0007669"/>
    <property type="project" value="TreeGrafter"/>
</dbReference>
<feature type="domain" description="Peptidase M13 C-terminal" evidence="10">
    <location>
        <begin position="573"/>
        <end position="729"/>
    </location>
</feature>
<protein>
    <recommendedName>
        <fullName evidence="14">Peptidase M13 N-terminal domain-containing protein</fullName>
    </recommendedName>
</protein>
<keyword evidence="6" id="KW-0378">Hydrolase</keyword>
<name>A0A1A9WAX5_9MUSC</name>
<dbReference type="PANTHER" id="PTHR11733">
    <property type="entry name" value="ZINC METALLOPROTEASE FAMILY M13 NEPRILYSIN-RELATED"/>
    <property type="match status" value="1"/>
</dbReference>
<evidence type="ECO:0000256" key="3">
    <source>
        <dbReference type="ARBA" id="ARBA00007357"/>
    </source>
</evidence>
<comment type="similarity">
    <text evidence="3">Belongs to the peptidase M13 family.</text>
</comment>
<evidence type="ECO:0000256" key="2">
    <source>
        <dbReference type="ARBA" id="ARBA00004401"/>
    </source>
</evidence>
<dbReference type="GO" id="GO:0046872">
    <property type="term" value="F:metal ion binding"/>
    <property type="evidence" value="ECO:0007669"/>
    <property type="project" value="UniProtKB-KW"/>
</dbReference>
<dbReference type="InterPro" id="IPR042089">
    <property type="entry name" value="Peptidase_M13_dom_2"/>
</dbReference>
<evidence type="ECO:0000256" key="7">
    <source>
        <dbReference type="ARBA" id="ARBA00022833"/>
    </source>
</evidence>
<keyword evidence="7" id="KW-0862">Zinc</keyword>
<dbReference type="VEuPathDB" id="VectorBase:GBRI012710"/>
<dbReference type="InterPro" id="IPR000718">
    <property type="entry name" value="Peptidase_M13"/>
</dbReference>
<evidence type="ECO:0000256" key="6">
    <source>
        <dbReference type="ARBA" id="ARBA00022801"/>
    </source>
</evidence>
<evidence type="ECO:0000256" key="1">
    <source>
        <dbReference type="ARBA" id="ARBA00001947"/>
    </source>
</evidence>
<dbReference type="Proteomes" id="UP000091820">
    <property type="component" value="Unassembled WGS sequence"/>
</dbReference>
<organism evidence="12 13">
    <name type="scientific">Glossina brevipalpis</name>
    <dbReference type="NCBI Taxonomy" id="37001"/>
    <lineage>
        <taxon>Eukaryota</taxon>
        <taxon>Metazoa</taxon>
        <taxon>Ecdysozoa</taxon>
        <taxon>Arthropoda</taxon>
        <taxon>Hexapoda</taxon>
        <taxon>Insecta</taxon>
        <taxon>Pterygota</taxon>
        <taxon>Neoptera</taxon>
        <taxon>Endopterygota</taxon>
        <taxon>Diptera</taxon>
        <taxon>Brachycera</taxon>
        <taxon>Muscomorpha</taxon>
        <taxon>Hippoboscoidea</taxon>
        <taxon>Glossinidae</taxon>
        <taxon>Glossina</taxon>
    </lineage>
</organism>
<sequence>MELSSELEPCNIGEEATYTIRPDESSSVRIHPRSLRINRRNWPVGLSILTLKYMLLVATCVCLGAALSTFIMQYTQNDKDCPITALQYHDVSVCLSESCVEAAFHLLESMNTSVDPCEDFYQYACGNWKREHPVPEADTSISTFKLLGSKILETLKRELEEPIIRHESQAVIKAKEFYESCTNTEKIQNSAEDRLKEILKSFGGWPVIEGDNWQFSLIPFEEILGELHRTYNVPVLLDLLVGTDEKNSSAHILKLDESPLPLYSRDAYLDPHSEKVRQAYHNYMIETAVLLGANREIAAQELDQVLQFEIQLANLTLRKEDRRDVSGLYNKMSLPELQIRFPELNWPLYLQTFLGSNARLDPNEELVIYGIEYLTGLTKLTNRTDKRTLQNFALWRLVRTVVVFLPDKYQKHLAEFHRVLLGVHGETFRWVQCVMWTNRNFGLAVGALFVKNNFDPKSREIASDMISTIREAFNELLDENNWMDDVTRAVAKEKADAMNQLIGYPDILTNITALENEYQNLTIVSDNFMDNVYNILRWEIEKNLQLLRKPVEKKLIPFNPTAINAYYDFHTNDIGRQFDKDGNMLEWWNNATIEAFRQHTQCIIDQYSNYKVAEVDLNLNGRMTQGENIADNGGLKQAFRAYKKWVKRHGPEPLLPAVNLRHDQIFFVNFAQMWCETERPEALTISMAFANHPPGDIRVRGTLSNSIEFANTYHCPPGSAMNPIKKCTVW</sequence>
<keyword evidence="4" id="KW-0645">Protease</keyword>
<accession>A0A1A9WAX5</accession>
<dbReference type="Gene3D" id="3.40.390.10">
    <property type="entry name" value="Collagenase (Catalytic Domain)"/>
    <property type="match status" value="2"/>
</dbReference>
<dbReference type="InterPro" id="IPR024079">
    <property type="entry name" value="MetalloPept_cat_dom_sf"/>
</dbReference>
<dbReference type="AlphaFoldDB" id="A0A1A9WAX5"/>
<keyword evidence="8" id="KW-0482">Metalloprotease</keyword>
<evidence type="ECO:0000256" key="4">
    <source>
        <dbReference type="ARBA" id="ARBA00022670"/>
    </source>
</evidence>
<dbReference type="Pfam" id="PF01431">
    <property type="entry name" value="Peptidase_M13"/>
    <property type="match status" value="1"/>
</dbReference>
<evidence type="ECO:0000256" key="9">
    <source>
        <dbReference type="SAM" id="Phobius"/>
    </source>
</evidence>
<feature type="transmembrane region" description="Helical" evidence="9">
    <location>
        <begin position="53"/>
        <end position="74"/>
    </location>
</feature>
<keyword evidence="9" id="KW-1133">Transmembrane helix</keyword>
<keyword evidence="9" id="KW-0812">Transmembrane</keyword>
<comment type="cofactor">
    <cofactor evidence="1">
        <name>Zn(2+)</name>
        <dbReference type="ChEBI" id="CHEBI:29105"/>
    </cofactor>
</comment>
<keyword evidence="9" id="KW-0472">Membrane</keyword>
<dbReference type="EnsemblMetazoa" id="GBRI012710-RA">
    <property type="protein sequence ID" value="GBRI012710-PA"/>
    <property type="gene ID" value="GBRI012710"/>
</dbReference>
<evidence type="ECO:0000313" key="13">
    <source>
        <dbReference type="Proteomes" id="UP000091820"/>
    </source>
</evidence>